<evidence type="ECO:0000313" key="2">
    <source>
        <dbReference type="Proteomes" id="UP000263268"/>
    </source>
</evidence>
<proteinExistence type="predicted"/>
<sequence length="145" mass="16931">MINIKINFRPQKATNFLKRLMRRNKGARFTALRNVAQKQQATILARTDKGIGVQGAFKKYTDDYRDFKRGIGQSGRPNLQVSNFMLSNMQVKGNSNVATIFFRNQKAKELASFNDKTRPFFSVTNKEEKDIHRIFAQQFFRYLKI</sequence>
<reference evidence="1 2" key="1">
    <citation type="journal article" date="2018" name="Nat. Biotechnol.">
        <title>A standardized bacterial taxonomy based on genome phylogeny substantially revises the tree of life.</title>
        <authorList>
            <person name="Parks D.H."/>
            <person name="Chuvochina M."/>
            <person name="Waite D.W."/>
            <person name="Rinke C."/>
            <person name="Skarshewski A."/>
            <person name="Chaumeil P.A."/>
            <person name="Hugenholtz P."/>
        </authorList>
    </citation>
    <scope>NUCLEOTIDE SEQUENCE [LARGE SCALE GENOMIC DNA]</scope>
    <source>
        <strain evidence="1">UBA10227</strain>
    </source>
</reference>
<comment type="caution">
    <text evidence="1">The sequence shown here is derived from an EMBL/GenBank/DDBJ whole genome shotgun (WGS) entry which is preliminary data.</text>
</comment>
<dbReference type="EMBL" id="DPRK01000208">
    <property type="protein sequence ID" value="HCY82453.1"/>
    <property type="molecule type" value="Genomic_DNA"/>
</dbReference>
<name>A0A3D6BTD1_9FLAO</name>
<protein>
    <submittedName>
        <fullName evidence="1">Uncharacterized protein</fullName>
    </submittedName>
</protein>
<accession>A0A3D6BTD1</accession>
<organism evidence="1 2">
    <name type="scientific">Xanthomarina gelatinilytica</name>
    <dbReference type="NCBI Taxonomy" id="1137281"/>
    <lineage>
        <taxon>Bacteria</taxon>
        <taxon>Pseudomonadati</taxon>
        <taxon>Bacteroidota</taxon>
        <taxon>Flavobacteriia</taxon>
        <taxon>Flavobacteriales</taxon>
        <taxon>Flavobacteriaceae</taxon>
        <taxon>Xanthomarina</taxon>
    </lineage>
</organism>
<evidence type="ECO:0000313" key="1">
    <source>
        <dbReference type="EMBL" id="HCY82453.1"/>
    </source>
</evidence>
<gene>
    <name evidence="1" type="ORF">DHV22_13060</name>
</gene>
<dbReference type="Proteomes" id="UP000263268">
    <property type="component" value="Unassembled WGS sequence"/>
</dbReference>
<dbReference type="AlphaFoldDB" id="A0A3D6BTD1"/>